<name>A0A0A8YIM3_ARUDO</name>
<sequence length="51" mass="5970">MFSYNWTSFCKYSLYIYNLLIRLGHWAENTSLCDGKNTLVGLNISQLLNYS</sequence>
<dbReference type="AlphaFoldDB" id="A0A0A8YIM3"/>
<protein>
    <submittedName>
        <fullName evidence="1">Uncharacterized protein</fullName>
    </submittedName>
</protein>
<dbReference type="EMBL" id="GBRH01271551">
    <property type="protein sequence ID" value="JAD26344.1"/>
    <property type="molecule type" value="Transcribed_RNA"/>
</dbReference>
<organism evidence="1">
    <name type="scientific">Arundo donax</name>
    <name type="common">Giant reed</name>
    <name type="synonym">Donax arundinaceus</name>
    <dbReference type="NCBI Taxonomy" id="35708"/>
    <lineage>
        <taxon>Eukaryota</taxon>
        <taxon>Viridiplantae</taxon>
        <taxon>Streptophyta</taxon>
        <taxon>Embryophyta</taxon>
        <taxon>Tracheophyta</taxon>
        <taxon>Spermatophyta</taxon>
        <taxon>Magnoliopsida</taxon>
        <taxon>Liliopsida</taxon>
        <taxon>Poales</taxon>
        <taxon>Poaceae</taxon>
        <taxon>PACMAD clade</taxon>
        <taxon>Arundinoideae</taxon>
        <taxon>Arundineae</taxon>
        <taxon>Arundo</taxon>
    </lineage>
</organism>
<reference evidence="1" key="2">
    <citation type="journal article" date="2015" name="Data Brief">
        <title>Shoot transcriptome of the giant reed, Arundo donax.</title>
        <authorList>
            <person name="Barrero R.A."/>
            <person name="Guerrero F.D."/>
            <person name="Moolhuijzen P."/>
            <person name="Goolsby J.A."/>
            <person name="Tidwell J."/>
            <person name="Bellgard S.E."/>
            <person name="Bellgard M.I."/>
        </authorList>
    </citation>
    <scope>NUCLEOTIDE SEQUENCE</scope>
    <source>
        <tissue evidence="1">Shoot tissue taken approximately 20 cm above the soil surface</tissue>
    </source>
</reference>
<proteinExistence type="predicted"/>
<accession>A0A0A8YIM3</accession>
<reference evidence="1" key="1">
    <citation type="submission" date="2014-09" db="EMBL/GenBank/DDBJ databases">
        <authorList>
            <person name="Magalhaes I.L.F."/>
            <person name="Oliveira U."/>
            <person name="Santos F.R."/>
            <person name="Vidigal T.H.D.A."/>
            <person name="Brescovit A.D."/>
            <person name="Santos A.J."/>
        </authorList>
    </citation>
    <scope>NUCLEOTIDE SEQUENCE</scope>
    <source>
        <tissue evidence="1">Shoot tissue taken approximately 20 cm above the soil surface</tissue>
    </source>
</reference>
<evidence type="ECO:0000313" key="1">
    <source>
        <dbReference type="EMBL" id="JAD26344.1"/>
    </source>
</evidence>